<dbReference type="Proteomes" id="UP000812966">
    <property type="component" value="Unassembled WGS sequence"/>
</dbReference>
<evidence type="ECO:0000256" key="4">
    <source>
        <dbReference type="ARBA" id="ARBA00023002"/>
    </source>
</evidence>
<dbReference type="InterPro" id="IPR036188">
    <property type="entry name" value="FAD/NAD-bd_sf"/>
</dbReference>
<dbReference type="Pfam" id="PF07976">
    <property type="entry name" value="Phe_hydrox_dim"/>
    <property type="match status" value="1"/>
</dbReference>
<evidence type="ECO:0000256" key="3">
    <source>
        <dbReference type="ARBA" id="ARBA00022827"/>
    </source>
</evidence>
<evidence type="ECO:0008006" key="9">
    <source>
        <dbReference type="Google" id="ProtNLM"/>
    </source>
</evidence>
<dbReference type="GO" id="GO:0016709">
    <property type="term" value="F:oxidoreductase activity, acting on paired donors, with incorporation or reduction of molecular oxygen, NAD(P)H as one donor, and incorporation of one atom of oxygen"/>
    <property type="evidence" value="ECO:0007669"/>
    <property type="project" value="UniProtKB-ARBA"/>
</dbReference>
<dbReference type="Pfam" id="PF01494">
    <property type="entry name" value="FAD_binding_3"/>
    <property type="match status" value="1"/>
</dbReference>
<keyword evidence="8" id="KW-1185">Reference proteome</keyword>
<gene>
    <name evidence="7" type="ORF">FFLO_03143</name>
</gene>
<keyword evidence="3" id="KW-0274">FAD</keyword>
<dbReference type="InterPro" id="IPR012941">
    <property type="entry name" value="Phe_hydrox_C_dim_dom"/>
</dbReference>
<dbReference type="Gene3D" id="3.30.9.10">
    <property type="entry name" value="D-Amino Acid Oxidase, subunit A, domain 2"/>
    <property type="match status" value="1"/>
</dbReference>
<evidence type="ECO:0000259" key="6">
    <source>
        <dbReference type="Pfam" id="PF07976"/>
    </source>
</evidence>
<proteinExistence type="inferred from homology"/>
<evidence type="ECO:0000256" key="1">
    <source>
        <dbReference type="ARBA" id="ARBA00007801"/>
    </source>
</evidence>
<feature type="domain" description="FAD-binding" evidence="5">
    <location>
        <begin position="35"/>
        <end position="424"/>
    </location>
</feature>
<dbReference type="GO" id="GO:0071949">
    <property type="term" value="F:FAD binding"/>
    <property type="evidence" value="ECO:0007669"/>
    <property type="project" value="InterPro"/>
</dbReference>
<dbReference type="SUPFAM" id="SSF54373">
    <property type="entry name" value="FAD-linked reductases, C-terminal domain"/>
    <property type="match status" value="1"/>
</dbReference>
<feature type="domain" description="Phenol hydroxylase-like C-terminal dimerisation" evidence="6">
    <location>
        <begin position="471"/>
        <end position="690"/>
    </location>
</feature>
<keyword evidence="4" id="KW-0560">Oxidoreductase</keyword>
<evidence type="ECO:0000259" key="5">
    <source>
        <dbReference type="Pfam" id="PF01494"/>
    </source>
</evidence>
<dbReference type="Gene3D" id="3.40.30.20">
    <property type="match status" value="1"/>
</dbReference>
<reference evidence="7" key="1">
    <citation type="submission" date="2020-04" db="EMBL/GenBank/DDBJ databases">
        <title>Analysis of mating type loci in Filobasidium floriforme.</title>
        <authorList>
            <person name="Nowrousian M."/>
        </authorList>
    </citation>
    <scope>NUCLEOTIDE SEQUENCE</scope>
    <source>
        <strain evidence="7">CBS 6242</strain>
    </source>
</reference>
<sequence length="701" mass="77703">MATPNISTIDEREEGNRAAYEHNYPPHNETISKKEYDVVVIGAGPAGLMLCTALARFGGHSVLVVDSRHEPTTAGRADGIQPRTIEVLKNMEPLGSELFRQSAASYERTFWVPSTDKNGKETIVRDRRVQSFPEYLEIEDGCTLGLQQGMIEEAFLRDMERNGLRATRSFSFKSYTIDSNSNDSSNEDHPVTVELTKGPTTEGGKDGGEVTTVKCKYLVGCDGGGSAVRQFGIENHGLSFDGELLSTLWGAGDFVVKTDFPDIRKIAAIHSANQGSAYVFPRENNIDNQPMIRLYTQVNMLNGQKSTMDPQEMRWKVTAEDIMDADKRIFAPYNLEFVKTEWWSAYPIGQRLVNKYDVQGRVFMAGDACHTHSPKAGQGMNTALIDAHNLSFKMNLVLRGLAGPDLLKTYNEERWKIGKQLIDFDEEYAALFSGEVPRNSPEVAKMSKAEVKQHFIEVQRRNAAFTTGAGVNYGSSALVVMNDELSRLGLEPLSGLKLTAGQRLRPATVTRAMTSQPVRLIHEVQFDAPGSFRIYVLAGKLKDNFAKLQEFSQYLTSSKSFVNRYQASMPKNRKVLHAATNTGLVGYEEINPYFTFLTIVKDSRFNFEIEHLKPLKGLNALVYADDEESGGVKVGDHFSEARVGGAHIKYGLPEGGIVVCRPDGYVGVVVPLEAKGWEALDKYFDAALHRTQSNGLSASKL</sequence>
<evidence type="ECO:0000313" key="7">
    <source>
        <dbReference type="EMBL" id="KAG7548938.1"/>
    </source>
</evidence>
<name>A0A8K0NR33_9TREE</name>
<dbReference type="InterPro" id="IPR002938">
    <property type="entry name" value="FAD-bd"/>
</dbReference>
<protein>
    <recommendedName>
        <fullName evidence="9">Phenol 2-monooxygenase</fullName>
    </recommendedName>
</protein>
<dbReference type="PANTHER" id="PTHR43004:SF4">
    <property type="entry name" value="FAD-BINDING DOMAIN-CONTAINING PROTEIN"/>
    <property type="match status" value="1"/>
</dbReference>
<dbReference type="InterPro" id="IPR038220">
    <property type="entry name" value="PHOX_C_sf"/>
</dbReference>
<dbReference type="InterPro" id="IPR050641">
    <property type="entry name" value="RIFMO-like"/>
</dbReference>
<organism evidence="7 8">
    <name type="scientific">Filobasidium floriforme</name>
    <dbReference type="NCBI Taxonomy" id="5210"/>
    <lineage>
        <taxon>Eukaryota</taxon>
        <taxon>Fungi</taxon>
        <taxon>Dikarya</taxon>
        <taxon>Basidiomycota</taxon>
        <taxon>Agaricomycotina</taxon>
        <taxon>Tremellomycetes</taxon>
        <taxon>Filobasidiales</taxon>
        <taxon>Filobasidiaceae</taxon>
        <taxon>Filobasidium</taxon>
    </lineage>
</organism>
<dbReference type="PRINTS" id="PR00420">
    <property type="entry name" value="RNGMNOXGNASE"/>
</dbReference>
<dbReference type="SUPFAM" id="SSF51905">
    <property type="entry name" value="FAD/NAD(P)-binding domain"/>
    <property type="match status" value="1"/>
</dbReference>
<evidence type="ECO:0000256" key="2">
    <source>
        <dbReference type="ARBA" id="ARBA00022630"/>
    </source>
</evidence>
<dbReference type="Gene3D" id="3.50.50.60">
    <property type="entry name" value="FAD/NAD(P)-binding domain"/>
    <property type="match status" value="1"/>
</dbReference>
<dbReference type="OrthoDB" id="1716816at2759"/>
<dbReference type="EMBL" id="JABELV010000056">
    <property type="protein sequence ID" value="KAG7548938.1"/>
    <property type="molecule type" value="Genomic_DNA"/>
</dbReference>
<keyword evidence="2" id="KW-0285">Flavoprotein</keyword>
<accession>A0A8K0NR33</accession>
<dbReference type="SUPFAM" id="SSF52833">
    <property type="entry name" value="Thioredoxin-like"/>
    <property type="match status" value="1"/>
</dbReference>
<dbReference type="AlphaFoldDB" id="A0A8K0NR33"/>
<comment type="similarity">
    <text evidence="1">Belongs to the PheA/TfdB FAD monooxygenase family.</text>
</comment>
<evidence type="ECO:0000313" key="8">
    <source>
        <dbReference type="Proteomes" id="UP000812966"/>
    </source>
</evidence>
<dbReference type="InterPro" id="IPR036249">
    <property type="entry name" value="Thioredoxin-like_sf"/>
</dbReference>
<comment type="caution">
    <text evidence="7">The sequence shown here is derived from an EMBL/GenBank/DDBJ whole genome shotgun (WGS) entry which is preliminary data.</text>
</comment>
<dbReference type="PANTHER" id="PTHR43004">
    <property type="entry name" value="TRK SYSTEM POTASSIUM UPTAKE PROTEIN"/>
    <property type="match status" value="1"/>
</dbReference>